<keyword evidence="3" id="KW-1185">Reference proteome</keyword>
<dbReference type="EMBL" id="JBHSDC010000022">
    <property type="protein sequence ID" value="MFC4232425.1"/>
    <property type="molecule type" value="Genomic_DNA"/>
</dbReference>
<dbReference type="InterPro" id="IPR005122">
    <property type="entry name" value="Uracil-DNA_glycosylase-like"/>
</dbReference>
<dbReference type="InterPro" id="IPR036895">
    <property type="entry name" value="Uracil-DNA_glycosylase-like_sf"/>
</dbReference>
<evidence type="ECO:0000313" key="3">
    <source>
        <dbReference type="Proteomes" id="UP001595906"/>
    </source>
</evidence>
<comment type="caution">
    <text evidence="2">The sequence shown here is derived from an EMBL/GenBank/DDBJ whole genome shotgun (WGS) entry which is preliminary data.</text>
</comment>
<gene>
    <name evidence="2" type="ORF">ACFOW1_11015</name>
</gene>
<evidence type="ECO:0000259" key="1">
    <source>
        <dbReference type="SMART" id="SM00986"/>
    </source>
</evidence>
<dbReference type="CDD" id="cd10033">
    <property type="entry name" value="UDG_like"/>
    <property type="match status" value="1"/>
</dbReference>
<dbReference type="SMART" id="SM00986">
    <property type="entry name" value="UDG"/>
    <property type="match status" value="1"/>
</dbReference>
<dbReference type="Pfam" id="PF03167">
    <property type="entry name" value="UDG"/>
    <property type="match status" value="1"/>
</dbReference>
<organism evidence="2 3">
    <name type="scientific">Parasediminibacterium paludis</name>
    <dbReference type="NCBI Taxonomy" id="908966"/>
    <lineage>
        <taxon>Bacteria</taxon>
        <taxon>Pseudomonadati</taxon>
        <taxon>Bacteroidota</taxon>
        <taxon>Chitinophagia</taxon>
        <taxon>Chitinophagales</taxon>
        <taxon>Chitinophagaceae</taxon>
        <taxon>Parasediminibacterium</taxon>
    </lineage>
</organism>
<proteinExistence type="predicted"/>
<dbReference type="PANTHER" id="PTHR42160:SF1">
    <property type="entry name" value="URACIL-DNA GLYCOSYLASE SUPERFAMILY PROTEIN"/>
    <property type="match status" value="1"/>
</dbReference>
<protein>
    <submittedName>
        <fullName evidence="2">Uracil-DNA glycosylase family protein</fullName>
    </submittedName>
</protein>
<reference evidence="3" key="1">
    <citation type="journal article" date="2019" name="Int. J. Syst. Evol. Microbiol.">
        <title>The Global Catalogue of Microorganisms (GCM) 10K type strain sequencing project: providing services to taxonomists for standard genome sequencing and annotation.</title>
        <authorList>
            <consortium name="The Broad Institute Genomics Platform"/>
            <consortium name="The Broad Institute Genome Sequencing Center for Infectious Disease"/>
            <person name="Wu L."/>
            <person name="Ma J."/>
        </authorList>
    </citation>
    <scope>NUCLEOTIDE SEQUENCE [LARGE SCALE GENOMIC DNA]</scope>
    <source>
        <strain evidence="3">CECT 8010</strain>
    </source>
</reference>
<accession>A0ABV8PYS4</accession>
<evidence type="ECO:0000313" key="2">
    <source>
        <dbReference type="EMBL" id="MFC4232425.1"/>
    </source>
</evidence>
<feature type="domain" description="Uracil-DNA glycosylase-like" evidence="1">
    <location>
        <begin position="26"/>
        <end position="183"/>
    </location>
</feature>
<dbReference type="InterPro" id="IPR047124">
    <property type="entry name" value="HI_0220.2"/>
</dbReference>
<dbReference type="SMART" id="SM00987">
    <property type="entry name" value="UreE_C"/>
    <property type="match status" value="1"/>
</dbReference>
<dbReference type="Proteomes" id="UP001595906">
    <property type="component" value="Unassembled WGS sequence"/>
</dbReference>
<dbReference type="Gene3D" id="3.40.470.10">
    <property type="entry name" value="Uracil-DNA glycosylase-like domain"/>
    <property type="match status" value="1"/>
</dbReference>
<sequence length="192" mass="21860">MMEELLAQIRACTLCKPFLPNDPKPVIRASKQSKILIIGQAPGQKVQNSGIPWDDLSGKELRRWLDVSNEQFYDTNLMAIMPMGMCFPGTGKSGDLPPRKECAPLWHDKVRAQMPNIQLTLLIGKYAQDYYLGNQAKENLTQTVAHFENYLPSYLPLPHPSPRNKIWMKKNDWFELQVVPVLQSIVAQLINS</sequence>
<dbReference type="SUPFAM" id="SSF52141">
    <property type="entry name" value="Uracil-DNA glycosylase-like"/>
    <property type="match status" value="1"/>
</dbReference>
<name>A0ABV8PYS4_9BACT</name>
<dbReference type="PANTHER" id="PTHR42160">
    <property type="entry name" value="URACIL-DNA GLYCOSYLASE SUPERFAMILY PROTEIN"/>
    <property type="match status" value="1"/>
</dbReference>